<evidence type="ECO:0000256" key="3">
    <source>
        <dbReference type="ARBA" id="ARBA00022777"/>
    </source>
</evidence>
<keyword evidence="4 7" id="KW-0067">ATP-binding</keyword>
<dbReference type="InterPro" id="IPR050198">
    <property type="entry name" value="Non-receptor_tyrosine_kinases"/>
</dbReference>
<keyword evidence="3 8" id="KW-0418">Kinase</keyword>
<accession>A0A4U5MF35</accession>
<dbReference type="EMBL" id="AZBU02000008">
    <property type="protein sequence ID" value="TKR67732.1"/>
    <property type="molecule type" value="Genomic_DNA"/>
</dbReference>
<dbReference type="Gene3D" id="3.30.505.10">
    <property type="entry name" value="SH2 domain"/>
    <property type="match status" value="1"/>
</dbReference>
<dbReference type="PRINTS" id="PR00109">
    <property type="entry name" value="TYRKINASE"/>
</dbReference>
<evidence type="ECO:0000313" key="12">
    <source>
        <dbReference type="Proteomes" id="UP000298663"/>
    </source>
</evidence>
<dbReference type="CDD" id="cd00192">
    <property type="entry name" value="PTKc"/>
    <property type="match status" value="1"/>
</dbReference>
<reference evidence="11 12" key="1">
    <citation type="journal article" date="2015" name="Genome Biol.">
        <title>Comparative genomics of Steinernema reveals deeply conserved gene regulatory networks.</title>
        <authorList>
            <person name="Dillman A.R."/>
            <person name="Macchietto M."/>
            <person name="Porter C.F."/>
            <person name="Rogers A."/>
            <person name="Williams B."/>
            <person name="Antoshechkin I."/>
            <person name="Lee M.M."/>
            <person name="Goodwin Z."/>
            <person name="Lu X."/>
            <person name="Lewis E.E."/>
            <person name="Goodrich-Blair H."/>
            <person name="Stock S.P."/>
            <person name="Adams B.J."/>
            <person name="Sternberg P.W."/>
            <person name="Mortazavi A."/>
        </authorList>
    </citation>
    <scope>NUCLEOTIDE SEQUENCE [LARGE SCALE GENOMIC DNA]</scope>
    <source>
        <strain evidence="11 12">ALL</strain>
    </source>
</reference>
<dbReference type="OrthoDB" id="546826at2759"/>
<dbReference type="PANTHER" id="PTHR24418">
    <property type="entry name" value="TYROSINE-PROTEIN KINASE"/>
    <property type="match status" value="1"/>
</dbReference>
<name>A0A4U5MF35_STECR</name>
<dbReference type="PROSITE" id="PS00107">
    <property type="entry name" value="PROTEIN_KINASE_ATP"/>
    <property type="match status" value="1"/>
</dbReference>
<dbReference type="GO" id="GO:0005524">
    <property type="term" value="F:ATP binding"/>
    <property type="evidence" value="ECO:0007669"/>
    <property type="project" value="UniProtKB-UniRule"/>
</dbReference>
<evidence type="ECO:0000259" key="10">
    <source>
        <dbReference type="PROSITE" id="PS50011"/>
    </source>
</evidence>
<comment type="caution">
    <text evidence="11">The sequence shown here is derived from an EMBL/GenBank/DDBJ whole genome shotgun (WGS) entry which is preliminary data.</text>
</comment>
<keyword evidence="5 8" id="KW-0829">Tyrosine-protein kinase</keyword>
<feature type="domain" description="SH2" evidence="9">
    <location>
        <begin position="65"/>
        <end position="159"/>
    </location>
</feature>
<evidence type="ECO:0000256" key="2">
    <source>
        <dbReference type="ARBA" id="ARBA00022741"/>
    </source>
</evidence>
<dbReference type="InterPro" id="IPR035849">
    <property type="entry name" value="Fes/Fps/Fer_SH2"/>
</dbReference>
<dbReference type="AlphaFoldDB" id="A0A4U5MF35"/>
<gene>
    <name evidence="11" type="ORF">L596_023837</name>
</gene>
<dbReference type="GO" id="GO:0004715">
    <property type="term" value="F:non-membrane spanning protein tyrosine kinase activity"/>
    <property type="evidence" value="ECO:0007669"/>
    <property type="project" value="UniProtKB-EC"/>
</dbReference>
<evidence type="ECO:0000256" key="6">
    <source>
        <dbReference type="PROSITE-ProRule" id="PRU00191"/>
    </source>
</evidence>
<dbReference type="Proteomes" id="UP000298663">
    <property type="component" value="Unassembled WGS sequence"/>
</dbReference>
<dbReference type="Pfam" id="PF00017">
    <property type="entry name" value="SH2"/>
    <property type="match status" value="1"/>
</dbReference>
<dbReference type="SUPFAM" id="SSF56112">
    <property type="entry name" value="Protein kinase-like (PK-like)"/>
    <property type="match status" value="1"/>
</dbReference>
<proteinExistence type="inferred from homology"/>
<keyword evidence="6" id="KW-0727">SH2 domain</keyword>
<evidence type="ECO:0000256" key="7">
    <source>
        <dbReference type="PROSITE-ProRule" id="PRU10141"/>
    </source>
</evidence>
<feature type="domain" description="Protein kinase" evidence="10">
    <location>
        <begin position="171"/>
        <end position="427"/>
    </location>
</feature>
<dbReference type="InterPro" id="IPR000980">
    <property type="entry name" value="SH2"/>
</dbReference>
<dbReference type="InterPro" id="IPR020635">
    <property type="entry name" value="Tyr_kinase_cat_dom"/>
</dbReference>
<dbReference type="Gene3D" id="1.10.510.10">
    <property type="entry name" value="Transferase(Phosphotransferase) domain 1"/>
    <property type="match status" value="1"/>
</dbReference>
<evidence type="ECO:0000313" key="11">
    <source>
        <dbReference type="EMBL" id="TKR67732.1"/>
    </source>
</evidence>
<protein>
    <recommendedName>
        <fullName evidence="8">Tyrosine-protein kinase</fullName>
        <ecNumber evidence="8">2.7.10.2</ecNumber>
    </recommendedName>
</protein>
<dbReference type="SUPFAM" id="SSF55550">
    <property type="entry name" value="SH2 domain"/>
    <property type="match status" value="1"/>
</dbReference>
<dbReference type="InterPro" id="IPR011009">
    <property type="entry name" value="Kinase-like_dom_sf"/>
</dbReference>
<dbReference type="SMART" id="SM00219">
    <property type="entry name" value="TyrKc"/>
    <property type="match status" value="1"/>
</dbReference>
<reference evidence="11 12" key="2">
    <citation type="journal article" date="2019" name="G3 (Bethesda)">
        <title>Hybrid Assembly of the Genome of the Entomopathogenic Nematode Steinernema carpocapsae Identifies the X-Chromosome.</title>
        <authorList>
            <person name="Serra L."/>
            <person name="Macchietto M."/>
            <person name="Macias-Munoz A."/>
            <person name="McGill C.J."/>
            <person name="Rodriguez I.M."/>
            <person name="Rodriguez B."/>
            <person name="Murad R."/>
            <person name="Mortazavi A."/>
        </authorList>
    </citation>
    <scope>NUCLEOTIDE SEQUENCE [LARGE SCALE GENOMIC DNA]</scope>
    <source>
        <strain evidence="11 12">ALL</strain>
    </source>
</reference>
<dbReference type="Pfam" id="PF07714">
    <property type="entry name" value="PK_Tyr_Ser-Thr"/>
    <property type="match status" value="1"/>
</dbReference>
<evidence type="ECO:0000259" key="9">
    <source>
        <dbReference type="PROSITE" id="PS50001"/>
    </source>
</evidence>
<comment type="similarity">
    <text evidence="8">Belongs to the protein kinase superfamily. Tyr protein kinase family.</text>
</comment>
<feature type="binding site" evidence="7">
    <location>
        <position position="203"/>
    </location>
    <ligand>
        <name>ATP</name>
        <dbReference type="ChEBI" id="CHEBI:30616"/>
    </ligand>
</feature>
<dbReference type="InterPro" id="IPR000719">
    <property type="entry name" value="Prot_kinase_dom"/>
</dbReference>
<evidence type="ECO:0000256" key="8">
    <source>
        <dbReference type="RuleBase" id="RU362096"/>
    </source>
</evidence>
<dbReference type="Gene3D" id="3.30.200.20">
    <property type="entry name" value="Phosphorylase Kinase, domain 1"/>
    <property type="match status" value="1"/>
</dbReference>
<evidence type="ECO:0000256" key="1">
    <source>
        <dbReference type="ARBA" id="ARBA00022679"/>
    </source>
</evidence>
<dbReference type="InterPro" id="IPR036860">
    <property type="entry name" value="SH2_dom_sf"/>
</dbReference>
<keyword evidence="12" id="KW-1185">Reference proteome</keyword>
<keyword evidence="2 7" id="KW-0547">Nucleotide-binding</keyword>
<dbReference type="InterPro" id="IPR001245">
    <property type="entry name" value="Ser-Thr/Tyr_kinase_cat_dom"/>
</dbReference>
<dbReference type="EC" id="2.7.10.2" evidence="8"/>
<dbReference type="PROSITE" id="PS50001">
    <property type="entry name" value="SH2"/>
    <property type="match status" value="1"/>
</dbReference>
<evidence type="ECO:0000256" key="4">
    <source>
        <dbReference type="ARBA" id="ARBA00022840"/>
    </source>
</evidence>
<sequence>MTTTTSENVANSIQQGVSPDTPTVITLKSLEQVDPLAEAVSSRPKLKHVKASDAGATKPLQAEEYFHGYLPAEAAQKTLSNKGDFLVRKVVVDRGREELLLSLVAGDLKVKHLKVIHSIHKKVYFLHNFCFDSPAGMIAYHLRKKIPVNTEGDLITKGVAREAWQLYHEQLYRRKKLGDGAFGEVWFGTLYQGIFKKTEVAIKMPLGKVTASEHEKLFQEAQLMRTLDHPHCIKLIGVAMYDEPLMIVMELAHGGSVLDAVKKKPGPSQEERIKYSIGALKGLAFLESRLVIHRDIAARNTLISAKGEAKISDFGLSILGAEHKEKRLQKVPVRYLAPETLSSGKYSSKSDVWSFGILLWEIFYDGREPYEDIVDPVEVKKQVKQGRHLLNSTNSCPKHLWDVATLCWTVKPDQRPSFAELMTTLGISDSPAPTRLVDQIAHKLHIGQSHAT</sequence>
<dbReference type="CDD" id="cd10361">
    <property type="entry name" value="SH2_Fps_family"/>
    <property type="match status" value="1"/>
</dbReference>
<dbReference type="STRING" id="34508.A0A4U5MF35"/>
<keyword evidence="1 8" id="KW-0808">Transferase</keyword>
<evidence type="ECO:0000256" key="5">
    <source>
        <dbReference type="ARBA" id="ARBA00023137"/>
    </source>
</evidence>
<organism evidence="11 12">
    <name type="scientific">Steinernema carpocapsae</name>
    <name type="common">Entomopathogenic nematode</name>
    <dbReference type="NCBI Taxonomy" id="34508"/>
    <lineage>
        <taxon>Eukaryota</taxon>
        <taxon>Metazoa</taxon>
        <taxon>Ecdysozoa</taxon>
        <taxon>Nematoda</taxon>
        <taxon>Chromadorea</taxon>
        <taxon>Rhabditida</taxon>
        <taxon>Tylenchina</taxon>
        <taxon>Panagrolaimomorpha</taxon>
        <taxon>Strongyloidoidea</taxon>
        <taxon>Steinernematidae</taxon>
        <taxon>Steinernema</taxon>
    </lineage>
</organism>
<dbReference type="PROSITE" id="PS50011">
    <property type="entry name" value="PROTEIN_KINASE_DOM"/>
    <property type="match status" value="1"/>
</dbReference>
<dbReference type="InterPro" id="IPR017441">
    <property type="entry name" value="Protein_kinase_ATP_BS"/>
</dbReference>
<dbReference type="SMART" id="SM00252">
    <property type="entry name" value="SH2"/>
    <property type="match status" value="1"/>
</dbReference>
<comment type="catalytic activity">
    <reaction evidence="8">
        <text>L-tyrosyl-[protein] + ATP = O-phospho-L-tyrosyl-[protein] + ADP + H(+)</text>
        <dbReference type="Rhea" id="RHEA:10596"/>
        <dbReference type="Rhea" id="RHEA-COMP:10136"/>
        <dbReference type="Rhea" id="RHEA-COMP:20101"/>
        <dbReference type="ChEBI" id="CHEBI:15378"/>
        <dbReference type="ChEBI" id="CHEBI:30616"/>
        <dbReference type="ChEBI" id="CHEBI:46858"/>
        <dbReference type="ChEBI" id="CHEBI:61978"/>
        <dbReference type="ChEBI" id="CHEBI:456216"/>
        <dbReference type="EC" id="2.7.10.2"/>
    </reaction>
</comment>